<protein>
    <submittedName>
        <fullName evidence="2">LysM peptidoglycan-binding domain-containing protein</fullName>
    </submittedName>
</protein>
<dbReference type="EMBL" id="CP034248">
    <property type="protein sequence ID" value="AZK48788.1"/>
    <property type="molecule type" value="Genomic_DNA"/>
</dbReference>
<organism evidence="2 3">
    <name type="scientific">Paenibacillus lentus</name>
    <dbReference type="NCBI Taxonomy" id="1338368"/>
    <lineage>
        <taxon>Bacteria</taxon>
        <taxon>Bacillati</taxon>
        <taxon>Bacillota</taxon>
        <taxon>Bacilli</taxon>
        <taxon>Bacillales</taxon>
        <taxon>Paenibacillaceae</taxon>
        <taxon>Paenibacillus</taxon>
    </lineage>
</organism>
<proteinExistence type="predicted"/>
<dbReference type="RefSeq" id="WP_125084933.1">
    <property type="nucleotide sequence ID" value="NZ_CP034248.1"/>
</dbReference>
<dbReference type="SUPFAM" id="SSF54106">
    <property type="entry name" value="LysM domain"/>
    <property type="match status" value="1"/>
</dbReference>
<dbReference type="KEGG" id="plen:EIM92_23555"/>
<evidence type="ECO:0000313" key="2">
    <source>
        <dbReference type="EMBL" id="AZK48788.1"/>
    </source>
</evidence>
<dbReference type="Proteomes" id="UP000273145">
    <property type="component" value="Chromosome"/>
</dbReference>
<accession>A0A3S8S0Y0</accession>
<dbReference type="InterPro" id="IPR052196">
    <property type="entry name" value="Bact_Kbp"/>
</dbReference>
<dbReference type="PROSITE" id="PS51782">
    <property type="entry name" value="LYSM"/>
    <property type="match status" value="1"/>
</dbReference>
<evidence type="ECO:0000313" key="3">
    <source>
        <dbReference type="Proteomes" id="UP000273145"/>
    </source>
</evidence>
<dbReference type="OrthoDB" id="9800780at2"/>
<dbReference type="CDD" id="cd00118">
    <property type="entry name" value="LysM"/>
    <property type="match status" value="1"/>
</dbReference>
<reference evidence="2 3" key="1">
    <citation type="submission" date="2018-11" db="EMBL/GenBank/DDBJ databases">
        <title>Genome sequencing of Paenibacillus lentus DSM25539(T).</title>
        <authorList>
            <person name="Kook J.-K."/>
            <person name="Park S.-N."/>
            <person name="Lim Y.K."/>
        </authorList>
    </citation>
    <scope>NUCLEOTIDE SEQUENCE [LARGE SCALE GENOMIC DNA]</scope>
    <source>
        <strain evidence="2 3">DSM 25539</strain>
    </source>
</reference>
<evidence type="ECO:0000259" key="1">
    <source>
        <dbReference type="PROSITE" id="PS51782"/>
    </source>
</evidence>
<dbReference type="Pfam" id="PF01476">
    <property type="entry name" value="LysM"/>
    <property type="match status" value="1"/>
</dbReference>
<gene>
    <name evidence="2" type="ORF">EIM92_23555</name>
</gene>
<keyword evidence="3" id="KW-1185">Reference proteome</keyword>
<name>A0A3S8S0Y0_9BACL</name>
<dbReference type="InterPro" id="IPR018392">
    <property type="entry name" value="LysM"/>
</dbReference>
<dbReference type="InterPro" id="IPR036779">
    <property type="entry name" value="LysM_dom_sf"/>
</dbReference>
<dbReference type="PANTHER" id="PTHR34700:SF3">
    <property type="entry name" value="PHAGE-LIKE ELEMENT PBSX PROTEIN XKDQ"/>
    <property type="match status" value="1"/>
</dbReference>
<dbReference type="SMART" id="SM00257">
    <property type="entry name" value="LysM"/>
    <property type="match status" value="1"/>
</dbReference>
<dbReference type="PANTHER" id="PTHR34700">
    <property type="entry name" value="POTASSIUM BINDING PROTEIN KBP"/>
    <property type="match status" value="1"/>
</dbReference>
<dbReference type="Gene3D" id="3.10.350.10">
    <property type="entry name" value="LysM domain"/>
    <property type="match status" value="1"/>
</dbReference>
<dbReference type="AlphaFoldDB" id="A0A3S8S0Y0"/>
<sequence>MAYNFYLDGVLLPIAPSKLQTKISNKNNTITLINEGEVNLLKRPGLTEITFDVIIPQMQYPFASYQDGFKPAAYFLDKIEKLKTEESKFQFIVSRVSPKGNLLFDTNIKVSLEDYTITEDAKNGFDLMISIKLKQYRDFGVKTATITQQQTNEKAVAVLSTSKSREVSKVTPKTHVVVKGETLWSICKKYLGNGAKYPEIAKLNGIKNPNIIHVGQVIRLE</sequence>
<feature type="domain" description="LysM" evidence="1">
    <location>
        <begin position="173"/>
        <end position="220"/>
    </location>
</feature>